<dbReference type="AlphaFoldDB" id="A0A1F8FMB2"/>
<accession>A0A1F8FMB2</accession>
<reference evidence="1 2" key="1">
    <citation type="journal article" date="2016" name="Nat. Commun.">
        <title>Thousands of microbial genomes shed light on interconnected biogeochemical processes in an aquifer system.</title>
        <authorList>
            <person name="Anantharaman K."/>
            <person name="Brown C.T."/>
            <person name="Hug L.A."/>
            <person name="Sharon I."/>
            <person name="Castelle C.J."/>
            <person name="Probst A.J."/>
            <person name="Thomas B.C."/>
            <person name="Singh A."/>
            <person name="Wilkins M.J."/>
            <person name="Karaoz U."/>
            <person name="Brodie E.L."/>
            <person name="Williams K.H."/>
            <person name="Hubbard S.S."/>
            <person name="Banfield J.F."/>
        </authorList>
    </citation>
    <scope>NUCLEOTIDE SEQUENCE [LARGE SCALE GENOMIC DNA]</scope>
</reference>
<organism evidence="1 2">
    <name type="scientific">Candidatus Yanofskybacteria bacterium RIFCSPHIGHO2_02_FULL_43_22</name>
    <dbReference type="NCBI Taxonomy" id="1802681"/>
    <lineage>
        <taxon>Bacteria</taxon>
        <taxon>Candidatus Yanofskyibacteriota</taxon>
    </lineage>
</organism>
<dbReference type="Proteomes" id="UP000176581">
    <property type="component" value="Unassembled WGS sequence"/>
</dbReference>
<dbReference type="EMBL" id="MGJV01000027">
    <property type="protein sequence ID" value="OGN14347.1"/>
    <property type="molecule type" value="Genomic_DNA"/>
</dbReference>
<name>A0A1F8FMB2_9BACT</name>
<protein>
    <submittedName>
        <fullName evidence="1">Uncharacterized protein</fullName>
    </submittedName>
</protein>
<comment type="caution">
    <text evidence="1">The sequence shown here is derived from an EMBL/GenBank/DDBJ whole genome shotgun (WGS) entry which is preliminary data.</text>
</comment>
<evidence type="ECO:0000313" key="1">
    <source>
        <dbReference type="EMBL" id="OGN14347.1"/>
    </source>
</evidence>
<gene>
    <name evidence="1" type="ORF">A3J47_01925</name>
</gene>
<evidence type="ECO:0000313" key="2">
    <source>
        <dbReference type="Proteomes" id="UP000176581"/>
    </source>
</evidence>
<proteinExistence type="predicted"/>
<sequence>MKNISNMLGRGNLTVREKFLLLIHNDVQKAKTGKEVLTEADKAALENWTAKTNEEAREWNQLNAGWKLGGRMDLEAEFAYKDAQVAYLSQKPVMLEMLFYPLNQRTGLYLKNLEQIKKVTMEEAAEIARRQKEVKLKEGLDFDYAVYQLAFELLDDKNRERMTELYPDIETDHQYLDQEEIIAHLYGGQKELDEKAKEKIAELVAEQSYNKFAEEYQLFHYFACIPILEVAKYFLKNHGIEISGTPLSKNQVVREGDEDLCDTVTNTMQKYADEQGTDIKSMLRDACRQWLNDGLLEEYTPLAVSNNSELLSHWFKTKTEARKILNQHIASGQLAVRNRTDEETRKEKLYSKGLSSSESHAAMTFFENVGLEKIPKDELEEKKVFETFNDKVITGESLYSFRGEYEFVEDFKKRADTYEPNLGIVYAADDPEHKGDHLDQELVICSCDDDGEPMVFSQFGLGVKVLSSFLNSQGLFKEYQKDGQIFLKFKIADVAAVFKDSRQKLIDGYATLLGFESVFKKLSSIYETDMADHVSGRIAVLREYIGEYNRAIDVAVGKEVEKPKHRFLRKTVTPFEEDLVIDIEAIQPDPKVISENEAKMREVFPGIYS</sequence>